<dbReference type="Proteomes" id="UP000238375">
    <property type="component" value="Unassembled WGS sequence"/>
</dbReference>
<dbReference type="AlphaFoldDB" id="A0A2T0SLY5"/>
<organism evidence="2 3">
    <name type="scientific">Spirosoma oryzae</name>
    <dbReference type="NCBI Taxonomy" id="1469603"/>
    <lineage>
        <taxon>Bacteria</taxon>
        <taxon>Pseudomonadati</taxon>
        <taxon>Bacteroidota</taxon>
        <taxon>Cytophagia</taxon>
        <taxon>Cytophagales</taxon>
        <taxon>Cytophagaceae</taxon>
        <taxon>Spirosoma</taxon>
    </lineage>
</organism>
<keyword evidence="1" id="KW-0472">Membrane</keyword>
<sequence length="149" mass="17534">MNSFTESQRFRQWWLWAIMLGVTALMFVMFAGVAGLWLSWLTILLASLLLLSCRLDTRYDQAGIHYRFWPFMRWRTIAWTDVSRASVTQYDFVGYGIRWNFGEWVYNIAGNQGLRIETVAGKRILLGTQRPDELRAFLQTLPLPVLRHQ</sequence>
<dbReference type="EMBL" id="PVTE01000017">
    <property type="protein sequence ID" value="PRY34429.1"/>
    <property type="molecule type" value="Genomic_DNA"/>
</dbReference>
<comment type="caution">
    <text evidence="2">The sequence shown here is derived from an EMBL/GenBank/DDBJ whole genome shotgun (WGS) entry which is preliminary data.</text>
</comment>
<gene>
    <name evidence="2" type="ORF">CLV58_11733</name>
</gene>
<evidence type="ECO:0000313" key="3">
    <source>
        <dbReference type="Proteomes" id="UP000238375"/>
    </source>
</evidence>
<protein>
    <recommendedName>
        <fullName evidence="4">PH (Pleckstrin Homology) domain-containing protein</fullName>
    </recommendedName>
</protein>
<feature type="transmembrane region" description="Helical" evidence="1">
    <location>
        <begin position="12"/>
        <end position="31"/>
    </location>
</feature>
<dbReference type="OrthoDB" id="582675at2"/>
<feature type="transmembrane region" description="Helical" evidence="1">
    <location>
        <begin position="37"/>
        <end position="55"/>
    </location>
</feature>
<reference evidence="2 3" key="1">
    <citation type="submission" date="2018-03" db="EMBL/GenBank/DDBJ databases">
        <title>Genomic Encyclopedia of Archaeal and Bacterial Type Strains, Phase II (KMG-II): from individual species to whole genera.</title>
        <authorList>
            <person name="Goeker M."/>
        </authorList>
    </citation>
    <scope>NUCLEOTIDE SEQUENCE [LARGE SCALE GENOMIC DNA]</scope>
    <source>
        <strain evidence="2 3">DSM 28354</strain>
    </source>
</reference>
<evidence type="ECO:0000256" key="1">
    <source>
        <dbReference type="SAM" id="Phobius"/>
    </source>
</evidence>
<evidence type="ECO:0000313" key="2">
    <source>
        <dbReference type="EMBL" id="PRY34429.1"/>
    </source>
</evidence>
<accession>A0A2T0SLY5</accession>
<dbReference type="RefSeq" id="WP_106139363.1">
    <property type="nucleotide sequence ID" value="NZ_PVTE01000017.1"/>
</dbReference>
<name>A0A2T0SLY5_9BACT</name>
<keyword evidence="1" id="KW-0812">Transmembrane</keyword>
<keyword evidence="3" id="KW-1185">Reference proteome</keyword>
<proteinExistence type="predicted"/>
<keyword evidence="1" id="KW-1133">Transmembrane helix</keyword>
<evidence type="ECO:0008006" key="4">
    <source>
        <dbReference type="Google" id="ProtNLM"/>
    </source>
</evidence>